<evidence type="ECO:0000313" key="2">
    <source>
        <dbReference type="EMBL" id="EAQ14573.1"/>
    </source>
</evidence>
<evidence type="ECO:0000256" key="1">
    <source>
        <dbReference type="SAM" id="MobiDB-lite"/>
    </source>
</evidence>
<comment type="caution">
    <text evidence="2">The sequence shown here is derived from an EMBL/GenBank/DDBJ whole genome shotgun (WGS) entry which is preliminary data.</text>
</comment>
<proteinExistence type="predicted"/>
<dbReference type="EMBL" id="AAMT01000001">
    <property type="protein sequence ID" value="EAQ14573.1"/>
    <property type="molecule type" value="Genomic_DNA"/>
</dbReference>
<dbReference type="HOGENOM" id="CLU_1720119_0_0_5"/>
<gene>
    <name evidence="2" type="ORF">RB2654_18358</name>
</gene>
<dbReference type="AlphaFoldDB" id="A3V9I2"/>
<sequence>MDLRHLAIVAVWLLAGTGLARADVDLDTLMRSLSQQGFTRMQVSTTLLGRTRIFATSDQFHREIVVNTNTGEILRDFWQVRSESSSRSEAQILDPSGVNDMGDRDDRSGSSGSSGRSGRDDRDDRDSYDDDDYDDDDDDDDRDRDSDREDDD</sequence>
<dbReference type="STRING" id="314271.RB2654_18358"/>
<reference evidence="2 3" key="1">
    <citation type="journal article" date="2010" name="J. Bacteriol.">
        <title>Genome sequences of Pelagibaca bermudensis HTCC2601T and Maritimibacter alkaliphilus HTCC2654T, the type strains of two marine Roseobacter genera.</title>
        <authorList>
            <person name="Thrash J.C."/>
            <person name="Cho J.C."/>
            <person name="Ferriera S."/>
            <person name="Johnson J."/>
            <person name="Vergin K.L."/>
            <person name="Giovannoni S.J."/>
        </authorList>
    </citation>
    <scope>NUCLEOTIDE SEQUENCE [LARGE SCALE GENOMIC DNA]</scope>
    <source>
        <strain evidence="2 3">HTCC2654</strain>
    </source>
</reference>
<organism evidence="2 3">
    <name type="scientific">Maritimibacter alkaliphilus HTCC2654</name>
    <dbReference type="NCBI Taxonomy" id="314271"/>
    <lineage>
        <taxon>Bacteria</taxon>
        <taxon>Pseudomonadati</taxon>
        <taxon>Pseudomonadota</taxon>
        <taxon>Alphaproteobacteria</taxon>
        <taxon>Rhodobacterales</taxon>
        <taxon>Roseobacteraceae</taxon>
        <taxon>Maritimibacter</taxon>
    </lineage>
</organism>
<feature type="region of interest" description="Disordered" evidence="1">
    <location>
        <begin position="81"/>
        <end position="152"/>
    </location>
</feature>
<feature type="compositionally biased region" description="Basic and acidic residues" evidence="1">
    <location>
        <begin position="143"/>
        <end position="152"/>
    </location>
</feature>
<protein>
    <recommendedName>
        <fullName evidence="4">PepSY domain-containing protein</fullName>
    </recommendedName>
</protein>
<dbReference type="Proteomes" id="UP000002931">
    <property type="component" value="Unassembled WGS sequence"/>
</dbReference>
<dbReference type="eggNOG" id="ENOG50332B9">
    <property type="taxonomic scope" value="Bacteria"/>
</dbReference>
<feature type="compositionally biased region" description="Acidic residues" evidence="1">
    <location>
        <begin position="126"/>
        <end position="142"/>
    </location>
</feature>
<accession>A3V9I2</accession>
<name>A3V9I2_9RHOB</name>
<keyword evidence="3" id="KW-1185">Reference proteome</keyword>
<evidence type="ECO:0008006" key="4">
    <source>
        <dbReference type="Google" id="ProtNLM"/>
    </source>
</evidence>
<evidence type="ECO:0000313" key="3">
    <source>
        <dbReference type="Proteomes" id="UP000002931"/>
    </source>
</evidence>